<gene>
    <name evidence="2" type="ORF">OS889_02800</name>
</gene>
<dbReference type="PANTHER" id="PTHR43617:SF22">
    <property type="entry name" value="L-AMINO ACID N-ACETYLTRANSFERASE AAAT"/>
    <property type="match status" value="1"/>
</dbReference>
<dbReference type="AlphaFoldDB" id="A0ABD5MCH8"/>
<proteinExistence type="predicted"/>
<dbReference type="PANTHER" id="PTHR43617">
    <property type="entry name" value="L-AMINO ACID N-ACETYLTRANSFERASE"/>
    <property type="match status" value="1"/>
</dbReference>
<dbReference type="RefSeq" id="WP_372387077.1">
    <property type="nucleotide sequence ID" value="NZ_JBGNYA010000001.1"/>
</dbReference>
<dbReference type="EMBL" id="JBGNYA010000001">
    <property type="protein sequence ID" value="MFA1609935.1"/>
    <property type="molecule type" value="Genomic_DNA"/>
</dbReference>
<keyword evidence="3" id="KW-1185">Reference proteome</keyword>
<evidence type="ECO:0000313" key="2">
    <source>
        <dbReference type="EMBL" id="MFA1609935.1"/>
    </source>
</evidence>
<dbReference type="Proteomes" id="UP001570511">
    <property type="component" value="Unassembled WGS sequence"/>
</dbReference>
<sequence length="184" mass="20466">MTRDRLFPDVVAGPFEGPPLTFEDREGRDIEIRAYDGSDAEYEALASMYVAFDPADRAQGIPPSQERRIREWLDNILSGDCLNVIAWDGDDAAGHATLVPDQDAYELAIFVLQKYQEAGIGTRLMKTLLGYGAEQGVEKVWLTVERWNSPAVGLYKKIGFEVSDSESFELEMAIRLADGRDEGG</sequence>
<organism evidence="2 3">
    <name type="scientific">Halobellus rubicundus</name>
    <dbReference type="NCBI Taxonomy" id="2996466"/>
    <lineage>
        <taxon>Archaea</taxon>
        <taxon>Methanobacteriati</taxon>
        <taxon>Methanobacteriota</taxon>
        <taxon>Stenosarchaea group</taxon>
        <taxon>Halobacteria</taxon>
        <taxon>Halobacteriales</taxon>
        <taxon>Haloferacaceae</taxon>
        <taxon>Halobellus</taxon>
    </lineage>
</organism>
<protein>
    <submittedName>
        <fullName evidence="2">N-acetyltransferase family protein</fullName>
    </submittedName>
</protein>
<reference evidence="2 3" key="1">
    <citation type="submission" date="2024-08" db="EMBL/GenBank/DDBJ databases">
        <title>Halobellus sp. MBLA0158 whole genome sequence.</title>
        <authorList>
            <person name="Hwang C.Y."/>
            <person name="Cho E.-S."/>
            <person name="Seo M.-J."/>
        </authorList>
    </citation>
    <scope>NUCLEOTIDE SEQUENCE [LARGE SCALE GENOMIC DNA]</scope>
    <source>
        <strain evidence="2 3">MBLA0158</strain>
    </source>
</reference>
<dbReference type="SUPFAM" id="SSF55729">
    <property type="entry name" value="Acyl-CoA N-acyltransferases (Nat)"/>
    <property type="match status" value="1"/>
</dbReference>
<accession>A0ABD5MCH8</accession>
<dbReference type="Gene3D" id="3.40.630.30">
    <property type="match status" value="1"/>
</dbReference>
<dbReference type="PROSITE" id="PS51186">
    <property type="entry name" value="GNAT"/>
    <property type="match status" value="1"/>
</dbReference>
<dbReference type="InterPro" id="IPR016181">
    <property type="entry name" value="Acyl_CoA_acyltransferase"/>
</dbReference>
<name>A0ABD5MCH8_9EURY</name>
<evidence type="ECO:0000259" key="1">
    <source>
        <dbReference type="PROSITE" id="PS51186"/>
    </source>
</evidence>
<evidence type="ECO:0000313" key="3">
    <source>
        <dbReference type="Proteomes" id="UP001570511"/>
    </source>
</evidence>
<dbReference type="InterPro" id="IPR000182">
    <property type="entry name" value="GNAT_dom"/>
</dbReference>
<feature type="domain" description="N-acetyltransferase" evidence="1">
    <location>
        <begin position="30"/>
        <end position="177"/>
    </location>
</feature>
<dbReference type="Pfam" id="PF00583">
    <property type="entry name" value="Acetyltransf_1"/>
    <property type="match status" value="1"/>
</dbReference>
<dbReference type="InterPro" id="IPR050276">
    <property type="entry name" value="MshD_Acetyltransferase"/>
</dbReference>
<comment type="caution">
    <text evidence="2">The sequence shown here is derived from an EMBL/GenBank/DDBJ whole genome shotgun (WGS) entry which is preliminary data.</text>
</comment>
<dbReference type="CDD" id="cd04301">
    <property type="entry name" value="NAT_SF"/>
    <property type="match status" value="1"/>
</dbReference>